<keyword evidence="2" id="KW-1185">Reference proteome</keyword>
<evidence type="ECO:0008006" key="3">
    <source>
        <dbReference type="Google" id="ProtNLM"/>
    </source>
</evidence>
<gene>
    <name evidence="1" type="ORF">B1199_01860</name>
</gene>
<sequence length="289" mass="33076">MFITCVLSVSGFAKEPSLSNQTVMLYLRDDVYDDYMTFLAGRDPLEITSFIGPKIRRDVVDMIIAQQALKLGGYTKKFTYKVGKVNFRNTKLIEQGELLISFDSYWLSDAKLLENDVFISDAVIRRGEYFAGIYANPDHQAVFNVQSLTDLHTMTSVSTPRWSTDWTTLKSLNLKELFVEDEWLSQIRMVHLKWADFMLMPFMPALNNHYKLGNVDLMAVPNLAIVLDDSRHFVVSRNHPEGPDVFKALQLGLKQLRLQGRIKKAYFEAGFIPDLSTTKVLNQALIKPH</sequence>
<comment type="caution">
    <text evidence="1">The sequence shown here is derived from an EMBL/GenBank/DDBJ whole genome shotgun (WGS) entry which is preliminary data.</text>
</comment>
<reference evidence="1 2" key="1">
    <citation type="submission" date="2017-02" db="EMBL/GenBank/DDBJ databases">
        <title>Pseudoalteromonas ulvae TC14 Genome.</title>
        <authorList>
            <person name="Molmeret M."/>
        </authorList>
    </citation>
    <scope>NUCLEOTIDE SEQUENCE [LARGE SCALE GENOMIC DNA]</scope>
    <source>
        <strain evidence="1">TC14</strain>
    </source>
</reference>
<dbReference type="Proteomes" id="UP000194841">
    <property type="component" value="Unassembled WGS sequence"/>
</dbReference>
<name>A0A244CW40_PSEDV</name>
<organism evidence="1 2">
    <name type="scientific">Pseudoalteromonas ulvae</name>
    <dbReference type="NCBI Taxonomy" id="107327"/>
    <lineage>
        <taxon>Bacteria</taxon>
        <taxon>Pseudomonadati</taxon>
        <taxon>Pseudomonadota</taxon>
        <taxon>Gammaproteobacteria</taxon>
        <taxon>Alteromonadales</taxon>
        <taxon>Pseudoalteromonadaceae</taxon>
        <taxon>Pseudoalteromonas</taxon>
    </lineage>
</organism>
<evidence type="ECO:0000313" key="2">
    <source>
        <dbReference type="Proteomes" id="UP000194841"/>
    </source>
</evidence>
<proteinExistence type="predicted"/>
<accession>A0A244CW40</accession>
<protein>
    <recommendedName>
        <fullName evidence="3">Solute-binding protein family 3/N-terminal domain-containing protein</fullName>
    </recommendedName>
</protein>
<dbReference type="EMBL" id="MWPV01000001">
    <property type="protein sequence ID" value="OUL59784.1"/>
    <property type="molecule type" value="Genomic_DNA"/>
</dbReference>
<evidence type="ECO:0000313" key="1">
    <source>
        <dbReference type="EMBL" id="OUL59784.1"/>
    </source>
</evidence>
<dbReference type="AlphaFoldDB" id="A0A244CW40"/>